<dbReference type="EMBL" id="NCKU01012965">
    <property type="protein sequence ID" value="RWR99944.1"/>
    <property type="molecule type" value="Genomic_DNA"/>
</dbReference>
<organism evidence="3 4">
    <name type="scientific">Dinothrombium tinctorium</name>
    <dbReference type="NCBI Taxonomy" id="1965070"/>
    <lineage>
        <taxon>Eukaryota</taxon>
        <taxon>Metazoa</taxon>
        <taxon>Ecdysozoa</taxon>
        <taxon>Arthropoda</taxon>
        <taxon>Chelicerata</taxon>
        <taxon>Arachnida</taxon>
        <taxon>Acari</taxon>
        <taxon>Acariformes</taxon>
        <taxon>Trombidiformes</taxon>
        <taxon>Prostigmata</taxon>
        <taxon>Anystina</taxon>
        <taxon>Parasitengona</taxon>
        <taxon>Trombidioidea</taxon>
        <taxon>Trombidiidae</taxon>
        <taxon>Dinothrombium</taxon>
    </lineage>
</organism>
<dbReference type="STRING" id="1965070.A0A3S4Q7Q8"/>
<gene>
    <name evidence="3" type="ORF">B4U79_12950</name>
</gene>
<dbReference type="GO" id="GO:0005634">
    <property type="term" value="C:nucleus"/>
    <property type="evidence" value="ECO:0007669"/>
    <property type="project" value="UniProtKB-SubCell"/>
</dbReference>
<reference evidence="3 4" key="1">
    <citation type="journal article" date="2018" name="Gigascience">
        <title>Genomes of trombidid mites reveal novel predicted allergens and laterally-transferred genes associated with secondary metabolism.</title>
        <authorList>
            <person name="Dong X."/>
            <person name="Chaisiri K."/>
            <person name="Xia D."/>
            <person name="Armstrong S.D."/>
            <person name="Fang Y."/>
            <person name="Donnelly M.J."/>
            <person name="Kadowaki T."/>
            <person name="McGarry J.W."/>
            <person name="Darby A.C."/>
            <person name="Makepeace B.L."/>
        </authorList>
    </citation>
    <scope>NUCLEOTIDE SEQUENCE [LARGE SCALE GENOMIC DNA]</scope>
    <source>
        <strain evidence="3">UoL-WK</strain>
    </source>
</reference>
<keyword evidence="4" id="KW-1185">Reference proteome</keyword>
<feature type="domain" description="Tc1-like transposase DDE" evidence="2">
    <location>
        <begin position="105"/>
        <end position="213"/>
    </location>
</feature>
<sequence>EAPEYTIYTSESFSGNEFDLLSLSSSDTEPDFSTVSRDNIPKTSERDRLLILKLISVGKSVAEVSRLTNFSRNTIYKWAKRFEDTGLLNRIKGSVRSRYDPSYIIHDASRGPTVNFHGWISINGRGDLNVVSSHFNSSQYLQLLDEKVLPAIRQQSGGRYIFMHDNASIHKANIVRSYLEKNGIPLLSWPALSPDLNPIENVWAIFAQKIRKHVRRNGPIRDRSHMIEIANESWSQISSGMIKKLYSSLPKRMEMVHTREGGPIGY</sequence>
<dbReference type="InterPro" id="IPR036397">
    <property type="entry name" value="RNaseH_sf"/>
</dbReference>
<dbReference type="InterPro" id="IPR009057">
    <property type="entry name" value="Homeodomain-like_sf"/>
</dbReference>
<evidence type="ECO:0000256" key="1">
    <source>
        <dbReference type="ARBA" id="ARBA00004123"/>
    </source>
</evidence>
<dbReference type="GO" id="GO:0003676">
    <property type="term" value="F:nucleic acid binding"/>
    <property type="evidence" value="ECO:0007669"/>
    <property type="project" value="InterPro"/>
</dbReference>
<dbReference type="Pfam" id="PF13384">
    <property type="entry name" value="HTH_23"/>
    <property type="match status" value="1"/>
</dbReference>
<dbReference type="OrthoDB" id="6503912at2759"/>
<feature type="non-terminal residue" evidence="3">
    <location>
        <position position="1"/>
    </location>
</feature>
<dbReference type="AlphaFoldDB" id="A0A3S4Q7Q8"/>
<name>A0A3S4Q7Q8_9ACAR</name>
<evidence type="ECO:0000313" key="3">
    <source>
        <dbReference type="EMBL" id="RWR99944.1"/>
    </source>
</evidence>
<evidence type="ECO:0000313" key="4">
    <source>
        <dbReference type="Proteomes" id="UP000285301"/>
    </source>
</evidence>
<dbReference type="Gene3D" id="3.30.420.10">
    <property type="entry name" value="Ribonuclease H-like superfamily/Ribonuclease H"/>
    <property type="match status" value="1"/>
</dbReference>
<evidence type="ECO:0000259" key="2">
    <source>
        <dbReference type="Pfam" id="PF13358"/>
    </source>
</evidence>
<comment type="caution">
    <text evidence="3">The sequence shown here is derived from an EMBL/GenBank/DDBJ whole genome shotgun (WGS) entry which is preliminary data.</text>
</comment>
<dbReference type="Pfam" id="PF13358">
    <property type="entry name" value="DDE_3"/>
    <property type="match status" value="1"/>
</dbReference>
<accession>A0A3S4Q7Q8</accession>
<protein>
    <recommendedName>
        <fullName evidence="2">Tc1-like transposase DDE domain-containing protein</fullName>
    </recommendedName>
</protein>
<comment type="subcellular location">
    <subcellularLocation>
        <location evidence="1">Nucleus</location>
    </subcellularLocation>
</comment>
<proteinExistence type="predicted"/>
<dbReference type="SUPFAM" id="SSF46689">
    <property type="entry name" value="Homeodomain-like"/>
    <property type="match status" value="1"/>
</dbReference>
<dbReference type="InterPro" id="IPR038717">
    <property type="entry name" value="Tc1-like_DDE_dom"/>
</dbReference>
<dbReference type="Proteomes" id="UP000285301">
    <property type="component" value="Unassembled WGS sequence"/>
</dbReference>